<keyword evidence="2" id="KW-0808">Transferase</keyword>
<accession>M5FUC1</accession>
<keyword evidence="2" id="KW-0489">Methyltransferase</keyword>
<organism evidence="2 3">
    <name type="scientific">Dacryopinax primogenitus (strain DJM 731)</name>
    <name type="common">Brown rot fungus</name>
    <dbReference type="NCBI Taxonomy" id="1858805"/>
    <lineage>
        <taxon>Eukaryota</taxon>
        <taxon>Fungi</taxon>
        <taxon>Dikarya</taxon>
        <taxon>Basidiomycota</taxon>
        <taxon>Agaricomycotina</taxon>
        <taxon>Dacrymycetes</taxon>
        <taxon>Dacrymycetales</taxon>
        <taxon>Dacrymycetaceae</taxon>
        <taxon>Dacryopinax</taxon>
    </lineage>
</organism>
<dbReference type="HOGENOM" id="CLU_010595_9_3_1"/>
<dbReference type="Gene3D" id="3.40.50.150">
    <property type="entry name" value="Vaccinia Virus protein VP39"/>
    <property type="match status" value="1"/>
</dbReference>
<evidence type="ECO:0000313" key="2">
    <source>
        <dbReference type="EMBL" id="EJT99808.1"/>
    </source>
</evidence>
<keyword evidence="3" id="KW-1185">Reference proteome</keyword>
<dbReference type="PANTHER" id="PTHR43591">
    <property type="entry name" value="METHYLTRANSFERASE"/>
    <property type="match status" value="1"/>
</dbReference>
<gene>
    <name evidence="2" type="ORF">DACRYDRAFT_109235</name>
</gene>
<dbReference type="Proteomes" id="UP000030653">
    <property type="component" value="Unassembled WGS sequence"/>
</dbReference>
<feature type="domain" description="Methyltransferase" evidence="1">
    <location>
        <begin position="50"/>
        <end position="142"/>
    </location>
</feature>
<dbReference type="GO" id="GO:0032259">
    <property type="term" value="P:methylation"/>
    <property type="evidence" value="ECO:0007669"/>
    <property type="project" value="UniProtKB-KW"/>
</dbReference>
<protein>
    <submittedName>
        <fullName evidence="2">S-adenosyl-L-methionine-dependent methyltransferase</fullName>
    </submittedName>
</protein>
<dbReference type="InterPro" id="IPR041698">
    <property type="entry name" value="Methyltransf_25"/>
</dbReference>
<dbReference type="RefSeq" id="XP_040626706.1">
    <property type="nucleotide sequence ID" value="XM_040768843.1"/>
</dbReference>
<dbReference type="GO" id="GO:0008168">
    <property type="term" value="F:methyltransferase activity"/>
    <property type="evidence" value="ECO:0007669"/>
    <property type="project" value="UniProtKB-KW"/>
</dbReference>
<dbReference type="Pfam" id="PF13649">
    <property type="entry name" value="Methyltransf_25"/>
    <property type="match status" value="1"/>
</dbReference>
<dbReference type="GeneID" id="63683905"/>
<dbReference type="OrthoDB" id="184880at2759"/>
<dbReference type="CDD" id="cd02440">
    <property type="entry name" value="AdoMet_MTases"/>
    <property type="match status" value="1"/>
</dbReference>
<name>M5FUC1_DACPD</name>
<dbReference type="OMA" id="NWEIAIN"/>
<dbReference type="InterPro" id="IPR029063">
    <property type="entry name" value="SAM-dependent_MTases_sf"/>
</dbReference>
<proteinExistence type="predicted"/>
<dbReference type="SUPFAM" id="SSF53335">
    <property type="entry name" value="S-adenosyl-L-methionine-dependent methyltransferases"/>
    <property type="match status" value="1"/>
</dbReference>
<evidence type="ECO:0000313" key="3">
    <source>
        <dbReference type="Proteomes" id="UP000030653"/>
    </source>
</evidence>
<reference evidence="2 3" key="1">
    <citation type="journal article" date="2012" name="Science">
        <title>The Paleozoic origin of enzymatic lignin decomposition reconstructed from 31 fungal genomes.</title>
        <authorList>
            <person name="Floudas D."/>
            <person name="Binder M."/>
            <person name="Riley R."/>
            <person name="Barry K."/>
            <person name="Blanchette R.A."/>
            <person name="Henrissat B."/>
            <person name="Martinez A.T."/>
            <person name="Otillar R."/>
            <person name="Spatafora J.W."/>
            <person name="Yadav J.S."/>
            <person name="Aerts A."/>
            <person name="Benoit I."/>
            <person name="Boyd A."/>
            <person name="Carlson A."/>
            <person name="Copeland A."/>
            <person name="Coutinho P.M."/>
            <person name="de Vries R.P."/>
            <person name="Ferreira P."/>
            <person name="Findley K."/>
            <person name="Foster B."/>
            <person name="Gaskell J."/>
            <person name="Glotzer D."/>
            <person name="Gorecki P."/>
            <person name="Heitman J."/>
            <person name="Hesse C."/>
            <person name="Hori C."/>
            <person name="Igarashi K."/>
            <person name="Jurgens J.A."/>
            <person name="Kallen N."/>
            <person name="Kersten P."/>
            <person name="Kohler A."/>
            <person name="Kuees U."/>
            <person name="Kumar T.K.A."/>
            <person name="Kuo A."/>
            <person name="LaButti K."/>
            <person name="Larrondo L.F."/>
            <person name="Lindquist E."/>
            <person name="Ling A."/>
            <person name="Lombard V."/>
            <person name="Lucas S."/>
            <person name="Lundell T."/>
            <person name="Martin R."/>
            <person name="McLaughlin D.J."/>
            <person name="Morgenstern I."/>
            <person name="Morin E."/>
            <person name="Murat C."/>
            <person name="Nagy L.G."/>
            <person name="Nolan M."/>
            <person name="Ohm R.A."/>
            <person name="Patyshakuliyeva A."/>
            <person name="Rokas A."/>
            <person name="Ruiz-Duenas F.J."/>
            <person name="Sabat G."/>
            <person name="Salamov A."/>
            <person name="Samejima M."/>
            <person name="Schmutz J."/>
            <person name="Slot J.C."/>
            <person name="St John F."/>
            <person name="Stenlid J."/>
            <person name="Sun H."/>
            <person name="Sun S."/>
            <person name="Syed K."/>
            <person name="Tsang A."/>
            <person name="Wiebenga A."/>
            <person name="Young D."/>
            <person name="Pisabarro A."/>
            <person name="Eastwood D.C."/>
            <person name="Martin F."/>
            <person name="Cullen D."/>
            <person name="Grigoriev I.V."/>
            <person name="Hibbett D.S."/>
        </authorList>
    </citation>
    <scope>NUCLEOTIDE SEQUENCE [LARGE SCALE GENOMIC DNA]</scope>
    <source>
        <strain evidence="2 3">DJM-731 SS1</strain>
    </source>
</reference>
<dbReference type="AlphaFoldDB" id="M5FUC1"/>
<dbReference type="EMBL" id="JH795868">
    <property type="protein sequence ID" value="EJT99808.1"/>
    <property type="molecule type" value="Genomic_DNA"/>
</dbReference>
<evidence type="ECO:0000259" key="1">
    <source>
        <dbReference type="Pfam" id="PF13649"/>
    </source>
</evidence>
<dbReference type="STRING" id="1858805.M5FUC1"/>
<sequence length="274" mass="30815">MTAKGNITKYALVSDDSESHRLNKQHETAKSILHGRLLPDGLDLQDGDLVLDSGTGTGIWAIDVASDLPKSVQIHGIDITPRLFPASPPSNIQFSVENILTLPESYHGKYALVHQRFLTAAFGGEEWKTCIKNVYAALRPGGCLKLEEIHGYLHPDTLPCMPQVQAFTKHLEKLRGIDFQAVPKIHVWLLEEGFESVVIEPKRWFYGPGKPHEHVRDNLLVAWGAVRRATKQAATDWGMTDEEWDEFIAHVDRDLKENESYSIVYSFTARKPPI</sequence>